<dbReference type="STRING" id="100787.A0A0G4KFV4"/>
<dbReference type="Proteomes" id="UP000045706">
    <property type="component" value="Unassembled WGS sequence"/>
</dbReference>
<evidence type="ECO:0000313" key="4">
    <source>
        <dbReference type="Proteomes" id="UP000044602"/>
    </source>
</evidence>
<feature type="region of interest" description="Disordered" evidence="1">
    <location>
        <begin position="128"/>
        <end position="152"/>
    </location>
</feature>
<proteinExistence type="predicted"/>
<name>A0A0G4KFV4_VERLO</name>
<sequence>MLVGVEPGKVTDVLAKSTAAWVKSQMDQEPNLTDWGVIVAEYQIDQAYRPPGQFNPNYKPEPYPEKIADMLYTDFSDSQNAPGQMMGRSIGCQDLAATGSSGFAIRVSFPDGVEKYFLTTAHHVVAKDSSPIDRNSTEPKVNAESPSQSDHDGWVQYFTDGIQQTENDPLYLLMAAKEGAGILTVGQGILANMRERIERFRTGIQSSENYNRSIGTVYRSSGDETVYNDWVRDWALVEIEPRLLQNKAILNNAPSKLVHKEMDVLRYQLPSLAKEKLHQCYLLGRTSIYNAGCINESPAMVWYTSKSGRKIQARTAIATSSRDLYTRFRTFSQDSDSGGAVLDKEYNPCGILWGGCREPCDNVESSDEGTTKRKSMFDFDGIHFVLPVKVLLDDVRSTLCMDHKSEVQVELIGAKASSIFNQSLR</sequence>
<dbReference type="EMBL" id="CVQI01000002">
    <property type="protein sequence ID" value="CRJ88451.1"/>
    <property type="molecule type" value="Genomic_DNA"/>
</dbReference>
<accession>A0A0G4KFV4</accession>
<keyword evidence="4" id="KW-1185">Reference proteome</keyword>
<organism evidence="2 5">
    <name type="scientific">Verticillium longisporum</name>
    <name type="common">Verticillium dahliae var. longisporum</name>
    <dbReference type="NCBI Taxonomy" id="100787"/>
    <lineage>
        <taxon>Eukaryota</taxon>
        <taxon>Fungi</taxon>
        <taxon>Dikarya</taxon>
        <taxon>Ascomycota</taxon>
        <taxon>Pezizomycotina</taxon>
        <taxon>Sordariomycetes</taxon>
        <taxon>Hypocreomycetidae</taxon>
        <taxon>Glomerellales</taxon>
        <taxon>Plectosphaerellaceae</taxon>
        <taxon>Verticillium</taxon>
    </lineage>
</organism>
<protein>
    <submittedName>
        <fullName evidence="2">Uncharacterized protein</fullName>
    </submittedName>
</protein>
<evidence type="ECO:0000313" key="3">
    <source>
        <dbReference type="EMBL" id="CRK13398.1"/>
    </source>
</evidence>
<feature type="non-terminal residue" evidence="2">
    <location>
        <position position="425"/>
    </location>
</feature>
<evidence type="ECO:0000256" key="1">
    <source>
        <dbReference type="SAM" id="MobiDB-lite"/>
    </source>
</evidence>
<evidence type="ECO:0000313" key="5">
    <source>
        <dbReference type="Proteomes" id="UP000045706"/>
    </source>
</evidence>
<dbReference type="AlphaFoldDB" id="A0A0G4KFV4"/>
<dbReference type="EMBL" id="CVQH01004558">
    <property type="protein sequence ID" value="CRK13398.1"/>
    <property type="molecule type" value="Genomic_DNA"/>
</dbReference>
<dbReference type="Proteomes" id="UP000044602">
    <property type="component" value="Unassembled WGS sequence"/>
</dbReference>
<gene>
    <name evidence="3" type="ORF">BN1708_010796</name>
    <name evidence="2" type="ORF">BN1723_001572</name>
</gene>
<evidence type="ECO:0000313" key="2">
    <source>
        <dbReference type="EMBL" id="CRJ88451.1"/>
    </source>
</evidence>
<reference evidence="4 5" key="1">
    <citation type="submission" date="2015-05" db="EMBL/GenBank/DDBJ databases">
        <authorList>
            <person name="Fogelqvist Johan"/>
        </authorList>
    </citation>
    <scope>NUCLEOTIDE SEQUENCE [LARGE SCALE GENOMIC DNA]</scope>
    <source>
        <strain evidence="3">VL1</strain>
        <strain evidence="2">VL2</strain>
    </source>
</reference>